<keyword evidence="2" id="KW-0378">Hydrolase</keyword>
<sequence length="178" mass="19804">MIATTTKKLTKAEFWALADASDLTYELIDSIAVPKMSPKYFHSRSTLALVTILNLWSDGRGRVGIEWAFDLSDNYTPVPDLLYVSFDRLPASWNENAACPVPPELAIEIISPGQTFGQMTQKAGLYLTGNVLRVWIVEPEAKSVTVFYPDRPPTTYISEGIITDELFPGLSVAIDRLF</sequence>
<dbReference type="CDD" id="cd06260">
    <property type="entry name" value="DUF820-like"/>
    <property type="match status" value="1"/>
</dbReference>
<dbReference type="Proteomes" id="UP000238937">
    <property type="component" value="Unassembled WGS sequence"/>
</dbReference>
<comment type="caution">
    <text evidence="2">The sequence shown here is derived from an EMBL/GenBank/DDBJ whole genome shotgun (WGS) entry which is preliminary data.</text>
</comment>
<dbReference type="Pfam" id="PF05685">
    <property type="entry name" value="Uma2"/>
    <property type="match status" value="1"/>
</dbReference>
<gene>
    <name evidence="2" type="ORF">C7B77_09340</name>
</gene>
<dbReference type="InterPro" id="IPR012296">
    <property type="entry name" value="Nuclease_put_TT1808"/>
</dbReference>
<dbReference type="EMBL" id="PVWO01000089">
    <property type="protein sequence ID" value="PSB57175.1"/>
    <property type="molecule type" value="Genomic_DNA"/>
</dbReference>
<evidence type="ECO:0000313" key="2">
    <source>
        <dbReference type="EMBL" id="PSB57175.1"/>
    </source>
</evidence>
<dbReference type="Gene3D" id="3.90.1570.10">
    <property type="entry name" value="tt1808, chain A"/>
    <property type="match status" value="1"/>
</dbReference>
<keyword evidence="2" id="KW-0255">Endonuclease</keyword>
<organism evidence="2 3">
    <name type="scientific">Chamaesiphon polymorphus CCALA 037</name>
    <dbReference type="NCBI Taxonomy" id="2107692"/>
    <lineage>
        <taxon>Bacteria</taxon>
        <taxon>Bacillati</taxon>
        <taxon>Cyanobacteriota</taxon>
        <taxon>Cyanophyceae</taxon>
        <taxon>Gomontiellales</taxon>
        <taxon>Chamaesiphonaceae</taxon>
        <taxon>Chamaesiphon</taxon>
    </lineage>
</organism>
<accession>A0A2T1GHJ4</accession>
<dbReference type="RefSeq" id="WP_106303253.1">
    <property type="nucleotide sequence ID" value="NZ_PVWO01000089.1"/>
</dbReference>
<proteinExistence type="predicted"/>
<dbReference type="PANTHER" id="PTHR34107:SF1">
    <property type="entry name" value="SLL0198 PROTEIN"/>
    <property type="match status" value="1"/>
</dbReference>
<evidence type="ECO:0000313" key="3">
    <source>
        <dbReference type="Proteomes" id="UP000238937"/>
    </source>
</evidence>
<dbReference type="SUPFAM" id="SSF52980">
    <property type="entry name" value="Restriction endonuclease-like"/>
    <property type="match status" value="1"/>
</dbReference>
<dbReference type="GO" id="GO:0004519">
    <property type="term" value="F:endonuclease activity"/>
    <property type="evidence" value="ECO:0007669"/>
    <property type="project" value="UniProtKB-KW"/>
</dbReference>
<reference evidence="2 3" key="1">
    <citation type="submission" date="2018-03" db="EMBL/GenBank/DDBJ databases">
        <title>The ancient ancestry and fast evolution of plastids.</title>
        <authorList>
            <person name="Moore K.R."/>
            <person name="Magnabosco C."/>
            <person name="Momper L."/>
            <person name="Gold D.A."/>
            <person name="Bosak T."/>
            <person name="Fournier G.P."/>
        </authorList>
    </citation>
    <scope>NUCLEOTIDE SEQUENCE [LARGE SCALE GENOMIC DNA]</scope>
    <source>
        <strain evidence="2 3">CCALA 037</strain>
    </source>
</reference>
<feature type="domain" description="Putative restriction endonuclease" evidence="1">
    <location>
        <begin position="13"/>
        <end position="173"/>
    </location>
</feature>
<dbReference type="PANTHER" id="PTHR34107">
    <property type="entry name" value="SLL0198 PROTEIN-RELATED"/>
    <property type="match status" value="1"/>
</dbReference>
<keyword evidence="2" id="KW-0540">Nuclease</keyword>
<dbReference type="AlphaFoldDB" id="A0A2T1GHJ4"/>
<keyword evidence="3" id="KW-1185">Reference proteome</keyword>
<evidence type="ECO:0000259" key="1">
    <source>
        <dbReference type="Pfam" id="PF05685"/>
    </source>
</evidence>
<protein>
    <submittedName>
        <fullName evidence="2">Uma2 family endonuclease</fullName>
    </submittedName>
</protein>
<dbReference type="OrthoDB" id="422405at2"/>
<dbReference type="InterPro" id="IPR011335">
    <property type="entry name" value="Restrct_endonuc-II-like"/>
</dbReference>
<name>A0A2T1GHJ4_9CYAN</name>
<dbReference type="InterPro" id="IPR008538">
    <property type="entry name" value="Uma2"/>
</dbReference>